<keyword evidence="4" id="KW-1185">Reference proteome</keyword>
<organism evidence="3 4">
    <name type="scientific">Methanooceanicella nereidis</name>
    <dbReference type="NCBI Taxonomy" id="2052831"/>
    <lineage>
        <taxon>Archaea</taxon>
        <taxon>Methanobacteriati</taxon>
        <taxon>Methanobacteriota</taxon>
        <taxon>Stenosarchaea group</taxon>
        <taxon>Methanomicrobia</taxon>
        <taxon>Methanocellales</taxon>
        <taxon>Methanocellaceae</taxon>
        <taxon>Methanooceanicella</taxon>
    </lineage>
</organism>
<feature type="region of interest" description="Disordered" evidence="1">
    <location>
        <begin position="144"/>
        <end position="166"/>
    </location>
</feature>
<dbReference type="RefSeq" id="WP_230740425.1">
    <property type="nucleotide sequence ID" value="NZ_PGCK01000002.1"/>
</dbReference>
<keyword evidence="2" id="KW-0472">Membrane</keyword>
<proteinExistence type="predicted"/>
<name>A0AAP2W479_9EURY</name>
<dbReference type="EMBL" id="PGCK01000002">
    <property type="protein sequence ID" value="MCD1293940.1"/>
    <property type="molecule type" value="Genomic_DNA"/>
</dbReference>
<evidence type="ECO:0000256" key="2">
    <source>
        <dbReference type="SAM" id="Phobius"/>
    </source>
</evidence>
<evidence type="ECO:0000256" key="1">
    <source>
        <dbReference type="SAM" id="MobiDB-lite"/>
    </source>
</evidence>
<evidence type="ECO:0000313" key="4">
    <source>
        <dbReference type="Proteomes" id="UP001320159"/>
    </source>
</evidence>
<dbReference type="Proteomes" id="UP001320159">
    <property type="component" value="Unassembled WGS sequence"/>
</dbReference>
<reference evidence="3 4" key="1">
    <citation type="submission" date="2017-11" db="EMBL/GenBank/DDBJ databases">
        <title>Isolation and Characterization of Family Methanocellaceae Species from Potential Methane Hydrate Area Offshore Southwestern Taiwan.</title>
        <authorList>
            <person name="Zhang W.-L."/>
            <person name="Chen W.-C."/>
            <person name="Lai M.-C."/>
            <person name="Chen S.-C."/>
        </authorList>
    </citation>
    <scope>NUCLEOTIDE SEQUENCE [LARGE SCALE GENOMIC DNA]</scope>
    <source>
        <strain evidence="3 4">CWC-04</strain>
    </source>
</reference>
<protein>
    <submittedName>
        <fullName evidence="3">Uncharacterized protein</fullName>
    </submittedName>
</protein>
<sequence length="166" mass="17865">MGDKHAAGSKNDHKNFSWLKAKKQAIPLMIISIVFLFTVTITAAEPDNTIDNDVFNLQIESMAPPADRTCPTCPIGVGAGVPGYPSPEGFGPYAPSGRYGSSRIPELTYTREILKMNTPIISSFFSYMFPPGFGVPDLEVFSPPPARTLPPGPPPITNASKAKNIQ</sequence>
<keyword evidence="2" id="KW-1133">Transmembrane helix</keyword>
<comment type="caution">
    <text evidence="3">The sequence shown here is derived from an EMBL/GenBank/DDBJ whole genome shotgun (WGS) entry which is preliminary data.</text>
</comment>
<feature type="compositionally biased region" description="Pro residues" evidence="1">
    <location>
        <begin position="144"/>
        <end position="156"/>
    </location>
</feature>
<feature type="compositionally biased region" description="Polar residues" evidence="1">
    <location>
        <begin position="157"/>
        <end position="166"/>
    </location>
</feature>
<gene>
    <name evidence="3" type="ORF">CUJ83_02880</name>
</gene>
<accession>A0AAP2W479</accession>
<keyword evidence="2" id="KW-0812">Transmembrane</keyword>
<evidence type="ECO:0000313" key="3">
    <source>
        <dbReference type="EMBL" id="MCD1293940.1"/>
    </source>
</evidence>
<feature type="transmembrane region" description="Helical" evidence="2">
    <location>
        <begin position="25"/>
        <end position="44"/>
    </location>
</feature>
<dbReference type="AlphaFoldDB" id="A0AAP2W479"/>